<dbReference type="GO" id="GO:0003959">
    <property type="term" value="F:NADPH dehydrogenase activity"/>
    <property type="evidence" value="ECO:0007669"/>
    <property type="project" value="InterPro"/>
</dbReference>
<keyword evidence="3" id="KW-0288">FMN</keyword>
<dbReference type="PANTHER" id="PTHR43303">
    <property type="entry name" value="NADPH DEHYDROGENASE C23G7.10C-RELATED"/>
    <property type="match status" value="1"/>
</dbReference>
<evidence type="ECO:0000256" key="4">
    <source>
        <dbReference type="ARBA" id="ARBA00022857"/>
    </source>
</evidence>
<accession>A0A0A7ID55</accession>
<comment type="cofactor">
    <cofactor evidence="1">
        <name>FMN</name>
        <dbReference type="ChEBI" id="CHEBI:58210"/>
    </cofactor>
</comment>
<sequence>MGKAQPHTKNTKKSKKTKAVQPAAVATEPALFTPITLRGMTARNRVWLPPMDMYSAFACDGRPTDFHYQHYVSRAMGGFGLIIVEATAVTPDGRISPCDLGLWEDGQIDAYRWVTDGIKQAGAVPAIQLNHAGRKGSTGCFAIGYDGQTVPADKGGWRTVGPSDLPFGDLQAPRALGVDEIHGIVHRFRDAAWRAMTAGFEAIEIHAAHGYLLSEFLDPLINTRDDEYGGSLANRMRMLVEVVDEVRGVIRDDMPLFVRISATDWAEGGWNADQSVELARTLKDHGVDLVDVSTGGLIDGVTIPVKPSYQVPFADRIRAKAGVPTTAVGLITKPRQAQKIVAHGQADAVEIGRAALRDPYWPLRAAAKLGVERARIPYPPQYLRGAW</sequence>
<name>A0A0A7ID55_9BIFI</name>
<evidence type="ECO:0000313" key="9">
    <source>
        <dbReference type="Proteomes" id="UP000030636"/>
    </source>
</evidence>
<keyword evidence="4" id="KW-0521">NADP</keyword>
<keyword evidence="5" id="KW-0560">Oxidoreductase</keyword>
<evidence type="ECO:0000256" key="6">
    <source>
        <dbReference type="SAM" id="MobiDB-lite"/>
    </source>
</evidence>
<evidence type="ECO:0000256" key="1">
    <source>
        <dbReference type="ARBA" id="ARBA00001917"/>
    </source>
</evidence>
<evidence type="ECO:0000313" key="8">
    <source>
        <dbReference type="EMBL" id="AIZ16744.1"/>
    </source>
</evidence>
<dbReference type="PANTHER" id="PTHR43303:SF4">
    <property type="entry name" value="NADPH DEHYDROGENASE C23G7.10C-RELATED"/>
    <property type="match status" value="1"/>
</dbReference>
<dbReference type="GO" id="GO:0010181">
    <property type="term" value="F:FMN binding"/>
    <property type="evidence" value="ECO:0007669"/>
    <property type="project" value="InterPro"/>
</dbReference>
<dbReference type="STRING" id="1447715.AH67_07350"/>
<dbReference type="HOGENOM" id="CLU_012153_2_0_11"/>
<feature type="region of interest" description="Disordered" evidence="6">
    <location>
        <begin position="1"/>
        <end position="20"/>
    </location>
</feature>
<dbReference type="OrthoDB" id="3169239at2"/>
<dbReference type="InterPro" id="IPR044152">
    <property type="entry name" value="YqjM-like"/>
</dbReference>
<proteinExistence type="predicted"/>
<evidence type="ECO:0000256" key="3">
    <source>
        <dbReference type="ARBA" id="ARBA00022643"/>
    </source>
</evidence>
<protein>
    <submittedName>
        <fullName evidence="8">Oxidoreductase</fullName>
    </submittedName>
</protein>
<dbReference type="InterPro" id="IPR013785">
    <property type="entry name" value="Aldolase_TIM"/>
</dbReference>
<dbReference type="KEGG" id="bpsp:AH67_07350"/>
<dbReference type="AlphaFoldDB" id="A0A0A7ID55"/>
<evidence type="ECO:0000259" key="7">
    <source>
        <dbReference type="Pfam" id="PF00724"/>
    </source>
</evidence>
<gene>
    <name evidence="8" type="ORF">AH67_07350</name>
</gene>
<dbReference type="EMBL" id="CP007457">
    <property type="protein sequence ID" value="AIZ16744.1"/>
    <property type="molecule type" value="Genomic_DNA"/>
</dbReference>
<keyword evidence="2" id="KW-0285">Flavoprotein</keyword>
<dbReference type="Proteomes" id="UP000030636">
    <property type="component" value="Chromosome"/>
</dbReference>
<dbReference type="InterPro" id="IPR001155">
    <property type="entry name" value="OxRdtase_FMN_N"/>
</dbReference>
<evidence type="ECO:0000256" key="5">
    <source>
        <dbReference type="ARBA" id="ARBA00023002"/>
    </source>
</evidence>
<feature type="compositionally biased region" description="Basic residues" evidence="6">
    <location>
        <begin position="9"/>
        <end position="18"/>
    </location>
</feature>
<dbReference type="Gene3D" id="3.20.20.70">
    <property type="entry name" value="Aldolase class I"/>
    <property type="match status" value="1"/>
</dbReference>
<dbReference type="GO" id="GO:0050661">
    <property type="term" value="F:NADP binding"/>
    <property type="evidence" value="ECO:0007669"/>
    <property type="project" value="InterPro"/>
</dbReference>
<organism evidence="8 9">
    <name type="scientific">Bifidobacterium pseudolongum PV8-2</name>
    <dbReference type="NCBI Taxonomy" id="1447715"/>
    <lineage>
        <taxon>Bacteria</taxon>
        <taxon>Bacillati</taxon>
        <taxon>Actinomycetota</taxon>
        <taxon>Actinomycetes</taxon>
        <taxon>Bifidobacteriales</taxon>
        <taxon>Bifidobacteriaceae</taxon>
        <taxon>Bifidobacterium</taxon>
    </lineage>
</organism>
<dbReference type="SUPFAM" id="SSF51395">
    <property type="entry name" value="FMN-linked oxidoreductases"/>
    <property type="match status" value="1"/>
</dbReference>
<dbReference type="Pfam" id="PF00724">
    <property type="entry name" value="Oxidored_FMN"/>
    <property type="match status" value="1"/>
</dbReference>
<reference evidence="8 9" key="1">
    <citation type="journal article" date="2015" name="Genome Announc.">
        <title>Bifidobacterium pseudolongum Strain PV8-2, Isolated from a Stool Sample of an Anemic Kenyan Infant.</title>
        <authorList>
            <person name="Vazquez-Gutierrez P."/>
            <person name="Lacroix C."/>
            <person name="Chassard C."/>
            <person name="Klumpp J."/>
            <person name="Stevens M.J."/>
            <person name="Jans C."/>
        </authorList>
    </citation>
    <scope>NUCLEOTIDE SEQUENCE [LARGE SCALE GENOMIC DNA]</scope>
    <source>
        <strain evidence="8 9">PV8-2</strain>
    </source>
</reference>
<evidence type="ECO:0000256" key="2">
    <source>
        <dbReference type="ARBA" id="ARBA00022630"/>
    </source>
</evidence>
<dbReference type="RefSeq" id="WP_039172395.1">
    <property type="nucleotide sequence ID" value="NZ_CP007457.1"/>
</dbReference>
<keyword evidence="9" id="KW-1185">Reference proteome</keyword>
<dbReference type="CDD" id="cd02932">
    <property type="entry name" value="OYE_YqiM_FMN"/>
    <property type="match status" value="1"/>
</dbReference>
<feature type="domain" description="NADH:flavin oxidoreductase/NADH oxidase N-terminal" evidence="7">
    <location>
        <begin position="31"/>
        <end position="369"/>
    </location>
</feature>